<keyword evidence="3" id="KW-1185">Reference proteome</keyword>
<dbReference type="EMBL" id="KB201847">
    <property type="protein sequence ID" value="ESO94218.1"/>
    <property type="molecule type" value="Genomic_DNA"/>
</dbReference>
<sequence>MNKKNIDIGSKCFTYTSPNFWKTFQYAVSIYNEDTDRLNFYFFDEDDDWKMENEDPYSPFIITVYEMEMNNEIKYTGSWKIIICVNGEFKITSLGQNKLSSYLNTEHMNVEVNQHVPKPNSLTLEFEQKNSPLFSNTNYYILLLTERVTGVQYLELIETTSRTISSSVSLKSRQKYEYQLYKVHQQNKQLTVTHETRLITIVTHNTKADVRDLMTLAENHLSRKGSSKATVRHLYRNKPTHHPTISKALETGIMEKYLKDNNGDPGSSINNKIDGLFFMATPKTTSGQIPDESFFGNYRIMIPPDYLVQGCNLYFADFTCLNGKSHYITLVLTKVNSKEDRYCRYRLVQLDFDDNPFFYKERGLFYVPLAHYLHVEILYTENVNQVKLMMLSRHGSLDFRQCILDNHLVRGRGESRPGGIPKPSQCKECNLPPILPKTTSYLS</sequence>
<dbReference type="OrthoDB" id="6132336at2759"/>
<dbReference type="Pfam" id="PF19281">
    <property type="entry name" value="PHYHIP_C"/>
    <property type="match status" value="1"/>
</dbReference>
<dbReference type="KEGG" id="lgi:LOTGIDRAFT_161426"/>
<dbReference type="RefSeq" id="XP_009055064.1">
    <property type="nucleotide sequence ID" value="XM_009056816.1"/>
</dbReference>
<evidence type="ECO:0000259" key="1">
    <source>
        <dbReference type="Pfam" id="PF19281"/>
    </source>
</evidence>
<organism evidence="2 3">
    <name type="scientific">Lottia gigantea</name>
    <name type="common">Giant owl limpet</name>
    <dbReference type="NCBI Taxonomy" id="225164"/>
    <lineage>
        <taxon>Eukaryota</taxon>
        <taxon>Metazoa</taxon>
        <taxon>Spiralia</taxon>
        <taxon>Lophotrochozoa</taxon>
        <taxon>Mollusca</taxon>
        <taxon>Gastropoda</taxon>
        <taxon>Patellogastropoda</taxon>
        <taxon>Lottioidea</taxon>
        <taxon>Lottiidae</taxon>
        <taxon>Lottia</taxon>
    </lineage>
</organism>
<dbReference type="InterPro" id="IPR042868">
    <property type="entry name" value="PHYHIP/PHYHIPL"/>
</dbReference>
<proteinExistence type="predicted"/>
<dbReference type="HOGENOM" id="CLU_618623_0_0_1"/>
<evidence type="ECO:0000313" key="2">
    <source>
        <dbReference type="EMBL" id="ESO94218.1"/>
    </source>
</evidence>
<feature type="domain" description="Phytanoyl-CoA hydroxylase-interacting protein-like C-terminal" evidence="1">
    <location>
        <begin position="228"/>
        <end position="384"/>
    </location>
</feature>
<reference evidence="2 3" key="1">
    <citation type="journal article" date="2013" name="Nature">
        <title>Insights into bilaterian evolution from three spiralian genomes.</title>
        <authorList>
            <person name="Simakov O."/>
            <person name="Marletaz F."/>
            <person name="Cho S.J."/>
            <person name="Edsinger-Gonzales E."/>
            <person name="Havlak P."/>
            <person name="Hellsten U."/>
            <person name="Kuo D.H."/>
            <person name="Larsson T."/>
            <person name="Lv J."/>
            <person name="Arendt D."/>
            <person name="Savage R."/>
            <person name="Osoegawa K."/>
            <person name="de Jong P."/>
            <person name="Grimwood J."/>
            <person name="Chapman J.A."/>
            <person name="Shapiro H."/>
            <person name="Aerts A."/>
            <person name="Otillar R.P."/>
            <person name="Terry A.Y."/>
            <person name="Boore J.L."/>
            <person name="Grigoriev I.V."/>
            <person name="Lindberg D.R."/>
            <person name="Seaver E.C."/>
            <person name="Weisblat D.A."/>
            <person name="Putnam N.H."/>
            <person name="Rokhsar D.S."/>
        </authorList>
    </citation>
    <scope>NUCLEOTIDE SEQUENCE [LARGE SCALE GENOMIC DNA]</scope>
</reference>
<dbReference type="PANTHER" id="PTHR15698:SF10">
    <property type="entry name" value="PHYTANOYL-COA HYDROXYLASE-INTERACTING PROTEIN-LIKE C-TERMINAL DOMAIN-CONTAINING PROTEIN"/>
    <property type="match status" value="1"/>
</dbReference>
<evidence type="ECO:0000313" key="3">
    <source>
        <dbReference type="Proteomes" id="UP000030746"/>
    </source>
</evidence>
<dbReference type="AlphaFoldDB" id="V3ZS06"/>
<protein>
    <recommendedName>
        <fullName evidence="1">Phytanoyl-CoA hydroxylase-interacting protein-like C-terminal domain-containing protein</fullName>
    </recommendedName>
</protein>
<gene>
    <name evidence="2" type="ORF">LOTGIDRAFT_161426</name>
</gene>
<dbReference type="Proteomes" id="UP000030746">
    <property type="component" value="Unassembled WGS sequence"/>
</dbReference>
<dbReference type="InterPro" id="IPR045545">
    <property type="entry name" value="PHYIP/PHIPL_C"/>
</dbReference>
<dbReference type="GeneID" id="20238694"/>
<name>V3ZS06_LOTGI</name>
<accession>V3ZS06</accession>
<dbReference type="PANTHER" id="PTHR15698">
    <property type="entry name" value="PROTEIN CBG15099"/>
    <property type="match status" value="1"/>
</dbReference>
<dbReference type="OMA" id="KLCETCN"/>
<dbReference type="CTD" id="20238694"/>